<keyword evidence="2 3" id="KW-0040">ANK repeat</keyword>
<accession>A2FGP2</accession>
<feature type="compositionally biased region" description="Polar residues" evidence="4">
    <location>
        <begin position="7"/>
        <end position="18"/>
    </location>
</feature>
<dbReference type="Pfam" id="PF12796">
    <property type="entry name" value="Ank_2"/>
    <property type="match status" value="1"/>
</dbReference>
<protein>
    <submittedName>
        <fullName evidence="5">Uncharacterized protein</fullName>
    </submittedName>
</protein>
<dbReference type="Proteomes" id="UP000001542">
    <property type="component" value="Unassembled WGS sequence"/>
</dbReference>
<feature type="region of interest" description="Disordered" evidence="4">
    <location>
        <begin position="1"/>
        <end position="30"/>
    </location>
</feature>
<dbReference type="Gene3D" id="1.25.40.20">
    <property type="entry name" value="Ankyrin repeat-containing domain"/>
    <property type="match status" value="1"/>
</dbReference>
<dbReference type="eggNOG" id="KOG4177">
    <property type="taxonomic scope" value="Eukaryota"/>
</dbReference>
<dbReference type="AlphaFoldDB" id="A2FGP2"/>
<dbReference type="PROSITE" id="PS50297">
    <property type="entry name" value="ANK_REP_REGION"/>
    <property type="match status" value="2"/>
</dbReference>
<proteinExistence type="predicted"/>
<keyword evidence="6" id="KW-1185">Reference proteome</keyword>
<evidence type="ECO:0000256" key="1">
    <source>
        <dbReference type="ARBA" id="ARBA00022737"/>
    </source>
</evidence>
<evidence type="ECO:0000313" key="6">
    <source>
        <dbReference type="Proteomes" id="UP000001542"/>
    </source>
</evidence>
<dbReference type="EMBL" id="DS113782">
    <property type="protein sequence ID" value="EAX95924.1"/>
    <property type="molecule type" value="Genomic_DNA"/>
</dbReference>
<reference evidence="5" key="1">
    <citation type="submission" date="2006-10" db="EMBL/GenBank/DDBJ databases">
        <authorList>
            <person name="Amadeo P."/>
            <person name="Zhao Q."/>
            <person name="Wortman J."/>
            <person name="Fraser-Liggett C."/>
            <person name="Carlton J."/>
        </authorList>
    </citation>
    <scope>NUCLEOTIDE SEQUENCE</scope>
    <source>
        <strain evidence="5">G3</strain>
    </source>
</reference>
<dbReference type="VEuPathDB" id="TrichDB:TVAG_360840"/>
<reference evidence="5" key="2">
    <citation type="journal article" date="2007" name="Science">
        <title>Draft genome sequence of the sexually transmitted pathogen Trichomonas vaginalis.</title>
        <authorList>
            <person name="Carlton J.M."/>
            <person name="Hirt R.P."/>
            <person name="Silva J.C."/>
            <person name="Delcher A.L."/>
            <person name="Schatz M."/>
            <person name="Zhao Q."/>
            <person name="Wortman J.R."/>
            <person name="Bidwell S.L."/>
            <person name="Alsmark U.C.M."/>
            <person name="Besteiro S."/>
            <person name="Sicheritz-Ponten T."/>
            <person name="Noel C.J."/>
            <person name="Dacks J.B."/>
            <person name="Foster P.G."/>
            <person name="Simillion C."/>
            <person name="Van de Peer Y."/>
            <person name="Miranda-Saavedra D."/>
            <person name="Barton G.J."/>
            <person name="Westrop G.D."/>
            <person name="Mueller S."/>
            <person name="Dessi D."/>
            <person name="Fiori P.L."/>
            <person name="Ren Q."/>
            <person name="Paulsen I."/>
            <person name="Zhang H."/>
            <person name="Bastida-Corcuera F.D."/>
            <person name="Simoes-Barbosa A."/>
            <person name="Brown M.T."/>
            <person name="Hayes R.D."/>
            <person name="Mukherjee M."/>
            <person name="Okumura C.Y."/>
            <person name="Schneider R."/>
            <person name="Smith A.J."/>
            <person name="Vanacova S."/>
            <person name="Villalvazo M."/>
            <person name="Haas B.J."/>
            <person name="Pertea M."/>
            <person name="Feldblyum T.V."/>
            <person name="Utterback T.R."/>
            <person name="Shu C.L."/>
            <person name="Osoegawa K."/>
            <person name="de Jong P.J."/>
            <person name="Hrdy I."/>
            <person name="Horvathova L."/>
            <person name="Zubacova Z."/>
            <person name="Dolezal P."/>
            <person name="Malik S.B."/>
            <person name="Logsdon J.M. Jr."/>
            <person name="Henze K."/>
            <person name="Gupta A."/>
            <person name="Wang C.C."/>
            <person name="Dunne R.L."/>
            <person name="Upcroft J.A."/>
            <person name="Upcroft P."/>
            <person name="White O."/>
            <person name="Salzberg S.L."/>
            <person name="Tang P."/>
            <person name="Chiu C.-H."/>
            <person name="Lee Y.-S."/>
            <person name="Embley T.M."/>
            <person name="Coombs G.H."/>
            <person name="Mottram J.C."/>
            <person name="Tachezy J."/>
            <person name="Fraser-Liggett C.M."/>
            <person name="Johnson P.J."/>
        </authorList>
    </citation>
    <scope>NUCLEOTIDE SEQUENCE [LARGE SCALE GENOMIC DNA]</scope>
    <source>
        <strain evidence="5">G3</strain>
    </source>
</reference>
<dbReference type="PROSITE" id="PS50088">
    <property type="entry name" value="ANK_REPEAT"/>
    <property type="match status" value="2"/>
</dbReference>
<name>A2FGP2_TRIV3</name>
<dbReference type="InterPro" id="IPR036770">
    <property type="entry name" value="Ankyrin_rpt-contain_sf"/>
</dbReference>
<feature type="repeat" description="ANK" evidence="3">
    <location>
        <begin position="94"/>
        <end position="126"/>
    </location>
</feature>
<gene>
    <name evidence="5" type="ORF">TVAG_360840</name>
</gene>
<sequence length="131" mass="14487">MSKQSRRYSSMSQSTHSLTEGAKPNKKEMQNRFHEAAKNGNIEELARMIGLGVNVDSTVEDKSTALHFAAYENQIETIRYLIDMNASVNAKNERGLTPLHIAASEGNDLAVCVLIESGANPNTRDTQNVFF</sequence>
<dbReference type="OrthoDB" id="4772757at2759"/>
<evidence type="ECO:0000256" key="4">
    <source>
        <dbReference type="SAM" id="MobiDB-lite"/>
    </source>
</evidence>
<dbReference type="PANTHER" id="PTHR24171">
    <property type="entry name" value="ANKYRIN REPEAT DOMAIN-CONTAINING PROTEIN 39-RELATED"/>
    <property type="match status" value="1"/>
</dbReference>
<dbReference type="InParanoid" id="A2FGP2"/>
<dbReference type="SMART" id="SM00248">
    <property type="entry name" value="ANK"/>
    <property type="match status" value="3"/>
</dbReference>
<dbReference type="SUPFAM" id="SSF48403">
    <property type="entry name" value="Ankyrin repeat"/>
    <property type="match status" value="1"/>
</dbReference>
<dbReference type="STRING" id="5722.A2FGP2"/>
<dbReference type="InterPro" id="IPR002110">
    <property type="entry name" value="Ankyrin_rpt"/>
</dbReference>
<evidence type="ECO:0000256" key="2">
    <source>
        <dbReference type="ARBA" id="ARBA00023043"/>
    </source>
</evidence>
<evidence type="ECO:0000313" key="5">
    <source>
        <dbReference type="EMBL" id="EAX95924.1"/>
    </source>
</evidence>
<evidence type="ECO:0000256" key="3">
    <source>
        <dbReference type="PROSITE-ProRule" id="PRU00023"/>
    </source>
</evidence>
<organism evidence="5 6">
    <name type="scientific">Trichomonas vaginalis (strain ATCC PRA-98 / G3)</name>
    <dbReference type="NCBI Taxonomy" id="412133"/>
    <lineage>
        <taxon>Eukaryota</taxon>
        <taxon>Metamonada</taxon>
        <taxon>Parabasalia</taxon>
        <taxon>Trichomonadida</taxon>
        <taxon>Trichomonadidae</taxon>
        <taxon>Trichomonas</taxon>
    </lineage>
</organism>
<feature type="repeat" description="ANK" evidence="3">
    <location>
        <begin position="61"/>
        <end position="93"/>
    </location>
</feature>
<keyword evidence="1" id="KW-0677">Repeat</keyword>